<proteinExistence type="predicted"/>
<keyword evidence="2" id="KW-1185">Reference proteome</keyword>
<organism evidence="1 2">
    <name type="scientific">Rhizobium subbaraonis</name>
    <dbReference type="NCBI Taxonomy" id="908946"/>
    <lineage>
        <taxon>Bacteria</taxon>
        <taxon>Pseudomonadati</taxon>
        <taxon>Pseudomonadota</taxon>
        <taxon>Alphaproteobacteria</taxon>
        <taxon>Hyphomicrobiales</taxon>
        <taxon>Rhizobiaceae</taxon>
        <taxon>Rhizobium/Agrobacterium group</taxon>
        <taxon>Rhizobium</taxon>
    </lineage>
</organism>
<dbReference type="Proteomes" id="UP000219167">
    <property type="component" value="Unassembled WGS sequence"/>
</dbReference>
<gene>
    <name evidence="1" type="ORF">SAMN05892877_117121</name>
</gene>
<dbReference type="EMBL" id="OBQD01000017">
    <property type="protein sequence ID" value="SOC45732.1"/>
    <property type="molecule type" value="Genomic_DNA"/>
</dbReference>
<evidence type="ECO:0000313" key="1">
    <source>
        <dbReference type="EMBL" id="SOC45732.1"/>
    </source>
</evidence>
<accession>A0A285UV74</accession>
<evidence type="ECO:0000313" key="2">
    <source>
        <dbReference type="Proteomes" id="UP000219167"/>
    </source>
</evidence>
<evidence type="ECO:0008006" key="3">
    <source>
        <dbReference type="Google" id="ProtNLM"/>
    </source>
</evidence>
<dbReference type="RefSeq" id="WP_176526858.1">
    <property type="nucleotide sequence ID" value="NZ_OBQD01000017.1"/>
</dbReference>
<protein>
    <recommendedName>
        <fullName evidence="3">YdaS antitoxin of YdaST toxin-antitoxin system</fullName>
    </recommendedName>
</protein>
<sequence>MSEKHLEPAKSIIAKIGIDKVSEITGKHVSRVYRWMYPKERGGTGGMIPQSEAPALLAYAKANKIELSPADFFAIPENAA</sequence>
<name>A0A285UV74_9HYPH</name>
<reference evidence="1 2" key="1">
    <citation type="submission" date="2017-08" db="EMBL/GenBank/DDBJ databases">
        <authorList>
            <person name="de Groot N.N."/>
        </authorList>
    </citation>
    <scope>NUCLEOTIDE SEQUENCE [LARGE SCALE GENOMIC DNA]</scope>
    <source>
        <strain evidence="1 2">JC85</strain>
    </source>
</reference>
<dbReference type="AlphaFoldDB" id="A0A285UV74"/>